<sequence>MKEIKSINKMSLAGITALIYGLVGFLIALTVAAFTIAGIVGENDFQGSAALVMLFNIGAGLLLGVLTSLLTALFGWVNGYITAAIYNWFAKKAGGIKIELEEVAAEAKQAKTEEKKEETKNQPTIT</sequence>
<dbReference type="AlphaFoldDB" id="A0A1F5SWT4"/>
<evidence type="ECO:0000313" key="2">
    <source>
        <dbReference type="EMBL" id="OGF31099.1"/>
    </source>
</evidence>
<dbReference type="Proteomes" id="UP000176915">
    <property type="component" value="Unassembled WGS sequence"/>
</dbReference>
<protein>
    <recommendedName>
        <fullName evidence="4">DUF3566 domain-containing protein</fullName>
    </recommendedName>
</protein>
<name>A0A1F5SWT4_9BACT</name>
<feature type="transmembrane region" description="Helical" evidence="1">
    <location>
        <begin position="52"/>
        <end position="77"/>
    </location>
</feature>
<evidence type="ECO:0000313" key="3">
    <source>
        <dbReference type="Proteomes" id="UP000176915"/>
    </source>
</evidence>
<dbReference type="EMBL" id="MFFY01000032">
    <property type="protein sequence ID" value="OGF31099.1"/>
    <property type="molecule type" value="Genomic_DNA"/>
</dbReference>
<evidence type="ECO:0000256" key="1">
    <source>
        <dbReference type="SAM" id="Phobius"/>
    </source>
</evidence>
<keyword evidence="1" id="KW-0472">Membrane</keyword>
<feature type="transmembrane region" description="Helical" evidence="1">
    <location>
        <begin position="12"/>
        <end position="40"/>
    </location>
</feature>
<proteinExistence type="predicted"/>
<keyword evidence="1" id="KW-1133">Transmembrane helix</keyword>
<gene>
    <name evidence="2" type="ORF">A3H09_04175</name>
</gene>
<reference evidence="2 3" key="1">
    <citation type="journal article" date="2016" name="Nat. Commun.">
        <title>Thousands of microbial genomes shed light on interconnected biogeochemical processes in an aquifer system.</title>
        <authorList>
            <person name="Anantharaman K."/>
            <person name="Brown C.T."/>
            <person name="Hug L.A."/>
            <person name="Sharon I."/>
            <person name="Castelle C.J."/>
            <person name="Probst A.J."/>
            <person name="Thomas B.C."/>
            <person name="Singh A."/>
            <person name="Wilkins M.J."/>
            <person name="Karaoz U."/>
            <person name="Brodie E.L."/>
            <person name="Williams K.H."/>
            <person name="Hubbard S.S."/>
            <person name="Banfield J.F."/>
        </authorList>
    </citation>
    <scope>NUCLEOTIDE SEQUENCE [LARGE SCALE GENOMIC DNA]</scope>
</reference>
<evidence type="ECO:0008006" key="4">
    <source>
        <dbReference type="Google" id="ProtNLM"/>
    </source>
</evidence>
<organism evidence="2 3">
    <name type="scientific">Candidatus Falkowbacteria bacterium RIFCSPLOWO2_12_FULL_45_13</name>
    <dbReference type="NCBI Taxonomy" id="1797991"/>
    <lineage>
        <taxon>Bacteria</taxon>
        <taxon>Candidatus Falkowiibacteriota</taxon>
    </lineage>
</organism>
<accession>A0A1F5SWT4</accession>
<comment type="caution">
    <text evidence="2">The sequence shown here is derived from an EMBL/GenBank/DDBJ whole genome shotgun (WGS) entry which is preliminary data.</text>
</comment>
<keyword evidence="1" id="KW-0812">Transmembrane</keyword>